<protein>
    <recommendedName>
        <fullName evidence="3">Disease resistance protein</fullName>
    </recommendedName>
</protein>
<accession>A0AAN8U7N6</accession>
<dbReference type="AlphaFoldDB" id="A0AAN8U7N6"/>
<name>A0AAN8U7N6_SOLBU</name>
<reference evidence="1 2" key="1">
    <citation type="submission" date="2024-02" db="EMBL/GenBank/DDBJ databases">
        <title>de novo genome assembly of Solanum bulbocastanum strain 11H21.</title>
        <authorList>
            <person name="Hosaka A.J."/>
        </authorList>
    </citation>
    <scope>NUCLEOTIDE SEQUENCE [LARGE SCALE GENOMIC DNA]</scope>
    <source>
        <tissue evidence="1">Young leaves</tissue>
    </source>
</reference>
<evidence type="ECO:0008006" key="3">
    <source>
        <dbReference type="Google" id="ProtNLM"/>
    </source>
</evidence>
<evidence type="ECO:0000313" key="2">
    <source>
        <dbReference type="Proteomes" id="UP001371456"/>
    </source>
</evidence>
<sequence>MRFTWIRELPSYVIQHHARLRVLDLSDMKNLVALPSSVCKLKVLMKLCVLLLKT</sequence>
<organism evidence="1 2">
    <name type="scientific">Solanum bulbocastanum</name>
    <name type="common">Wild potato</name>
    <dbReference type="NCBI Taxonomy" id="147425"/>
    <lineage>
        <taxon>Eukaryota</taxon>
        <taxon>Viridiplantae</taxon>
        <taxon>Streptophyta</taxon>
        <taxon>Embryophyta</taxon>
        <taxon>Tracheophyta</taxon>
        <taxon>Spermatophyta</taxon>
        <taxon>Magnoliopsida</taxon>
        <taxon>eudicotyledons</taxon>
        <taxon>Gunneridae</taxon>
        <taxon>Pentapetalae</taxon>
        <taxon>asterids</taxon>
        <taxon>lamiids</taxon>
        <taxon>Solanales</taxon>
        <taxon>Solanaceae</taxon>
        <taxon>Solanoideae</taxon>
        <taxon>Solaneae</taxon>
        <taxon>Solanum</taxon>
    </lineage>
</organism>
<keyword evidence="2" id="KW-1185">Reference proteome</keyword>
<dbReference type="Gene3D" id="3.80.10.10">
    <property type="entry name" value="Ribonuclease Inhibitor"/>
    <property type="match status" value="1"/>
</dbReference>
<dbReference type="EMBL" id="JBANQN010000001">
    <property type="protein sequence ID" value="KAK6802788.1"/>
    <property type="molecule type" value="Genomic_DNA"/>
</dbReference>
<comment type="caution">
    <text evidence="1">The sequence shown here is derived from an EMBL/GenBank/DDBJ whole genome shotgun (WGS) entry which is preliminary data.</text>
</comment>
<evidence type="ECO:0000313" key="1">
    <source>
        <dbReference type="EMBL" id="KAK6802788.1"/>
    </source>
</evidence>
<dbReference type="Proteomes" id="UP001371456">
    <property type="component" value="Unassembled WGS sequence"/>
</dbReference>
<proteinExistence type="predicted"/>
<gene>
    <name evidence="1" type="ORF">RDI58_000571</name>
</gene>
<dbReference type="InterPro" id="IPR032675">
    <property type="entry name" value="LRR_dom_sf"/>
</dbReference>